<dbReference type="InterPro" id="IPR003489">
    <property type="entry name" value="RHF/RaiA"/>
</dbReference>
<proteinExistence type="predicted"/>
<dbReference type="KEGG" id="lul:LPB138_08280"/>
<sequence>MKIDIQFVQMPTSESMANYTLHKLENIAKKYSWLIHTEVFFKKENDPKGKGKICEMELSLPGPRIYASSNEKNFELAVKGTIKDMERQIKKRKAEMKPHM</sequence>
<evidence type="ECO:0000313" key="1">
    <source>
        <dbReference type="EMBL" id="AOW20672.1"/>
    </source>
</evidence>
<keyword evidence="1" id="KW-0689">Ribosomal protein</keyword>
<dbReference type="Gene3D" id="3.30.160.100">
    <property type="entry name" value="Ribosome hibernation promotion factor-like"/>
    <property type="match status" value="1"/>
</dbReference>
<name>A0A1D8P7X7_9FLAO</name>
<dbReference type="RefSeq" id="WP_070236843.1">
    <property type="nucleotide sequence ID" value="NZ_CP017478.1"/>
</dbReference>
<organism evidence="1 2">
    <name type="scientific">Urechidicola croceus</name>
    <dbReference type="NCBI Taxonomy" id="1850246"/>
    <lineage>
        <taxon>Bacteria</taxon>
        <taxon>Pseudomonadati</taxon>
        <taxon>Bacteroidota</taxon>
        <taxon>Flavobacteriia</taxon>
        <taxon>Flavobacteriales</taxon>
        <taxon>Flavobacteriaceae</taxon>
        <taxon>Urechidicola</taxon>
    </lineage>
</organism>
<keyword evidence="2" id="KW-1185">Reference proteome</keyword>
<dbReference type="GO" id="GO:0005840">
    <property type="term" value="C:ribosome"/>
    <property type="evidence" value="ECO:0007669"/>
    <property type="project" value="UniProtKB-KW"/>
</dbReference>
<evidence type="ECO:0000313" key="2">
    <source>
        <dbReference type="Proteomes" id="UP000176050"/>
    </source>
</evidence>
<dbReference type="OrthoDB" id="9808702at2"/>
<dbReference type="EMBL" id="CP017478">
    <property type="protein sequence ID" value="AOW20672.1"/>
    <property type="molecule type" value="Genomic_DNA"/>
</dbReference>
<accession>A0A1D8P7X7</accession>
<protein>
    <submittedName>
        <fullName evidence="1">30S ribosomal protein S30</fullName>
    </submittedName>
</protein>
<dbReference type="STRING" id="1850246.LPB138_08280"/>
<reference evidence="1 2" key="1">
    <citation type="submission" date="2016-10" db="EMBL/GenBank/DDBJ databases">
        <title>Lutibacter sp. LPB0138, isolated from marine gastropod.</title>
        <authorList>
            <person name="Kim E."/>
            <person name="Yi H."/>
        </authorList>
    </citation>
    <scope>NUCLEOTIDE SEQUENCE [LARGE SCALE GENOMIC DNA]</scope>
    <source>
        <strain evidence="1 2">LPB0138</strain>
    </source>
</reference>
<keyword evidence="1" id="KW-0687">Ribonucleoprotein</keyword>
<dbReference type="Pfam" id="PF02482">
    <property type="entry name" value="Ribosomal_S30AE"/>
    <property type="match status" value="1"/>
</dbReference>
<dbReference type="InterPro" id="IPR036567">
    <property type="entry name" value="RHF-like"/>
</dbReference>
<dbReference type="Proteomes" id="UP000176050">
    <property type="component" value="Chromosome"/>
</dbReference>
<dbReference type="SUPFAM" id="SSF69754">
    <property type="entry name" value="Ribosome binding protein Y (YfiA homologue)"/>
    <property type="match status" value="1"/>
</dbReference>
<dbReference type="AlphaFoldDB" id="A0A1D8P7X7"/>
<gene>
    <name evidence="1" type="ORF">LPB138_08280</name>
</gene>